<evidence type="ECO:0000313" key="4">
    <source>
        <dbReference type="Proteomes" id="UP000677918"/>
    </source>
</evidence>
<dbReference type="InterPro" id="IPR012854">
    <property type="entry name" value="Cu_amine_oxidase-like_N"/>
</dbReference>
<reference evidence="3" key="1">
    <citation type="submission" date="2021-04" db="EMBL/GenBank/DDBJ databases">
        <title>Draft genome sequence of Xylanibacillus composti strain K13.</title>
        <authorList>
            <person name="Uke A."/>
            <person name="Chhe C."/>
            <person name="Baramee S."/>
            <person name="Kosugi A."/>
        </authorList>
    </citation>
    <scope>NUCLEOTIDE SEQUENCE</scope>
    <source>
        <strain evidence="3">K13</strain>
    </source>
</reference>
<dbReference type="EMBL" id="BOVK01000075">
    <property type="protein sequence ID" value="GIQ71264.1"/>
    <property type="molecule type" value="Genomic_DNA"/>
</dbReference>
<feature type="chain" id="PRO_5035245083" description="Copper amine oxidase-like N-terminal domain-containing protein" evidence="1">
    <location>
        <begin position="25"/>
        <end position="314"/>
    </location>
</feature>
<accession>A0A8J4H5M6</accession>
<dbReference type="AlphaFoldDB" id="A0A8J4H5M6"/>
<dbReference type="Proteomes" id="UP000677918">
    <property type="component" value="Unassembled WGS sequence"/>
</dbReference>
<feature type="signal peptide" evidence="1">
    <location>
        <begin position="1"/>
        <end position="24"/>
    </location>
</feature>
<comment type="caution">
    <text evidence="3">The sequence shown here is derived from an EMBL/GenBank/DDBJ whole genome shotgun (WGS) entry which is preliminary data.</text>
</comment>
<gene>
    <name evidence="3" type="ORF">XYCOK13_40880</name>
</gene>
<proteinExistence type="predicted"/>
<dbReference type="InterPro" id="IPR036582">
    <property type="entry name" value="Mao_N_sf"/>
</dbReference>
<evidence type="ECO:0000313" key="3">
    <source>
        <dbReference type="EMBL" id="GIQ71264.1"/>
    </source>
</evidence>
<feature type="domain" description="Copper amine oxidase-like N-terminal" evidence="2">
    <location>
        <begin position="43"/>
        <end position="88"/>
    </location>
</feature>
<dbReference type="RefSeq" id="WP_213414057.1">
    <property type="nucleotide sequence ID" value="NZ_BOVK01000075.1"/>
</dbReference>
<keyword evidence="1" id="KW-0732">Signal</keyword>
<dbReference type="Pfam" id="PF07833">
    <property type="entry name" value="Cu_amine_oxidN1"/>
    <property type="match status" value="1"/>
</dbReference>
<evidence type="ECO:0000256" key="1">
    <source>
        <dbReference type="SAM" id="SignalP"/>
    </source>
</evidence>
<dbReference type="SUPFAM" id="SSF55383">
    <property type="entry name" value="Copper amine oxidase, domain N"/>
    <property type="match status" value="1"/>
</dbReference>
<keyword evidence="4" id="KW-1185">Reference proteome</keyword>
<evidence type="ECO:0000259" key="2">
    <source>
        <dbReference type="Pfam" id="PF07833"/>
    </source>
</evidence>
<name>A0A8J4H5M6_9BACL</name>
<sequence>MNRKAKVGLAIAIASCSFAAGVHASDGLKKVEAFLRDDFRIRVDGKAISLDSPPLVYQGKTYLPVSDIGHALSAEVKWDGSTKTVYINPRIYDIQPTTVKNDQLDEMKISILKAMTAEYLGGTYPILVNDSYGGGRFFRELDLQRMGVNTSALVKVREKWSGVVYIAESEAKKAWKEQPKISYSFNNQVVVTETDEKKARVLRNFDPDDPIIPNLPMDQEPDPYSPSYYYSYDYRYTPGVLYSVDPIPGESNLYHALYYKDNKYIRYTLTLTPIEKSVSKDGRAQFETDWYISEYKSEYLGSPLDEYSENYFPY</sequence>
<protein>
    <recommendedName>
        <fullName evidence="2">Copper amine oxidase-like N-terminal domain-containing protein</fullName>
    </recommendedName>
</protein>
<organism evidence="3 4">
    <name type="scientific">Xylanibacillus composti</name>
    <dbReference type="NCBI Taxonomy" id="1572762"/>
    <lineage>
        <taxon>Bacteria</taxon>
        <taxon>Bacillati</taxon>
        <taxon>Bacillota</taxon>
        <taxon>Bacilli</taxon>
        <taxon>Bacillales</taxon>
        <taxon>Paenibacillaceae</taxon>
        <taxon>Xylanibacillus</taxon>
    </lineage>
</organism>